<dbReference type="PROSITE" id="PS50158">
    <property type="entry name" value="ZF_CCHC"/>
    <property type="match status" value="5"/>
</dbReference>
<sequence>MAREVEAEEDEEESGELGQETPRSSEGVAKGSRGYGGGGGGADEDEGSVEDEGYGLNLETRRYSVVQRGEQEDGEADDDDIGDEDDSHANEDLSLHIVEKAKKRRKLEPRAADEGVVIIDGRAEEELIVEKRSSEGNSVAADECKEPLSRSDTPEEGELQEDGEGNLVLAADLFEAEDAPDEGGGKKRKKRKKEKKEKKKKKKGGDNDQTKAKSHVKEVKLLDAEESMVMRKLLRGPRYFDPPEEQDQSCYNCGKVGHLAVDCAEGRRLKPCYVCGTFGHDGRDCPQKTDCYICGKVGHIAKNCPNKGLRTPTSRGDEFICLLCGRSGHEAPTCYYEYDEQDLEQVQCYICKEFGHLSCVDIVDTSPVPVSCFMCGEMGHTGTGCTRTRRADRDRDRAGGDKDRTASLCFKCGEEGHFARECSKQRRPWPAPWPPEEQGLSPADFSTPGSKHQRRNGGVPRWMDLQSREGRWTPPARAHQSDLYAGYSRGYGSSSKRQDNTALAENNDDDYMGPIDNFVTSSKENFKSRRRKSWTAGGGGRKRP</sequence>
<feature type="region of interest" description="Disordered" evidence="2">
    <location>
        <begin position="423"/>
        <end position="462"/>
    </location>
</feature>
<reference evidence="4" key="1">
    <citation type="submission" date="2016-03" db="EMBL/GenBank/DDBJ databases">
        <title>Mechanisms controlling the formation of the plant cell surface in tip-growing cells are functionally conserved among land plants.</title>
        <authorList>
            <person name="Honkanen S."/>
            <person name="Jones V.A."/>
            <person name="Morieri G."/>
            <person name="Champion C."/>
            <person name="Hetherington A.J."/>
            <person name="Kelly S."/>
            <person name="Saint-Marcoux D."/>
            <person name="Proust H."/>
            <person name="Prescott H."/>
            <person name="Dolan L."/>
        </authorList>
    </citation>
    <scope>NUCLEOTIDE SEQUENCE [LARGE SCALE GENOMIC DNA]</scope>
    <source>
        <tissue evidence="4">Whole gametophyte</tissue>
    </source>
</reference>
<gene>
    <name evidence="4" type="ORF">AXG93_154s1990</name>
</gene>
<feature type="region of interest" description="Disordered" evidence="2">
    <location>
        <begin position="1"/>
        <end position="95"/>
    </location>
</feature>
<name>A0A176VII6_MARPO</name>
<dbReference type="PANTHER" id="PTHR46978">
    <property type="entry name" value="ZINC KNUCKLE (CCHC-TYPE) FAMILY PROTEIN"/>
    <property type="match status" value="1"/>
</dbReference>
<feature type="domain" description="CCHC-type" evidence="3">
    <location>
        <begin position="291"/>
        <end position="306"/>
    </location>
</feature>
<dbReference type="Gene3D" id="4.10.60.10">
    <property type="entry name" value="Zinc finger, CCHC-type"/>
    <property type="match status" value="4"/>
</dbReference>
<dbReference type="GO" id="GO:0003676">
    <property type="term" value="F:nucleic acid binding"/>
    <property type="evidence" value="ECO:0007669"/>
    <property type="project" value="InterPro"/>
</dbReference>
<evidence type="ECO:0000259" key="3">
    <source>
        <dbReference type="PROSITE" id="PS50158"/>
    </source>
</evidence>
<keyword evidence="1" id="KW-0862">Zinc</keyword>
<dbReference type="EMBL" id="LVLJ01003591">
    <property type="protein sequence ID" value="OAE20724.1"/>
    <property type="molecule type" value="Genomic_DNA"/>
</dbReference>
<organism evidence="4 5">
    <name type="scientific">Marchantia polymorpha subsp. ruderalis</name>
    <dbReference type="NCBI Taxonomy" id="1480154"/>
    <lineage>
        <taxon>Eukaryota</taxon>
        <taxon>Viridiplantae</taxon>
        <taxon>Streptophyta</taxon>
        <taxon>Embryophyta</taxon>
        <taxon>Marchantiophyta</taxon>
        <taxon>Marchantiopsida</taxon>
        <taxon>Marchantiidae</taxon>
        <taxon>Marchantiales</taxon>
        <taxon>Marchantiaceae</taxon>
        <taxon>Marchantia</taxon>
    </lineage>
</organism>
<dbReference type="InterPro" id="IPR036875">
    <property type="entry name" value="Znf_CCHC_sf"/>
</dbReference>
<evidence type="ECO:0000313" key="5">
    <source>
        <dbReference type="Proteomes" id="UP000077202"/>
    </source>
</evidence>
<dbReference type="AlphaFoldDB" id="A0A176VII6"/>
<evidence type="ECO:0000256" key="1">
    <source>
        <dbReference type="PROSITE-ProRule" id="PRU00047"/>
    </source>
</evidence>
<feature type="domain" description="CCHC-type" evidence="3">
    <location>
        <begin position="272"/>
        <end position="287"/>
    </location>
</feature>
<dbReference type="Proteomes" id="UP000077202">
    <property type="component" value="Unassembled WGS sequence"/>
</dbReference>
<evidence type="ECO:0000313" key="4">
    <source>
        <dbReference type="EMBL" id="OAE20724.1"/>
    </source>
</evidence>
<comment type="caution">
    <text evidence="4">The sequence shown here is derived from an EMBL/GenBank/DDBJ whole genome shotgun (WGS) entry which is preliminary data.</text>
</comment>
<feature type="compositionally biased region" description="Acidic residues" evidence="2">
    <location>
        <begin position="154"/>
        <end position="164"/>
    </location>
</feature>
<feature type="compositionally biased region" description="Basic and acidic residues" evidence="2">
    <location>
        <begin position="142"/>
        <end position="153"/>
    </location>
</feature>
<dbReference type="SMART" id="SM00343">
    <property type="entry name" value="ZnF_C2HC"/>
    <property type="match status" value="7"/>
</dbReference>
<dbReference type="Pfam" id="PF00098">
    <property type="entry name" value="zf-CCHC"/>
    <property type="match status" value="3"/>
</dbReference>
<dbReference type="PANTHER" id="PTHR46978:SF1">
    <property type="entry name" value="ZINC KNUCKLE (CCHC-TYPE) FAMILY PROTEIN"/>
    <property type="match status" value="1"/>
</dbReference>
<feature type="compositionally biased region" description="Basic residues" evidence="2">
    <location>
        <begin position="186"/>
        <end position="203"/>
    </location>
</feature>
<feature type="compositionally biased region" description="Acidic residues" evidence="2">
    <location>
        <begin position="1"/>
        <end position="15"/>
    </location>
</feature>
<keyword evidence="1" id="KW-0479">Metal-binding</keyword>
<proteinExistence type="predicted"/>
<feature type="domain" description="CCHC-type" evidence="3">
    <location>
        <begin position="409"/>
        <end position="424"/>
    </location>
</feature>
<dbReference type="InterPro" id="IPR025836">
    <property type="entry name" value="Zn_knuckle_CX2CX4HX4C"/>
</dbReference>
<evidence type="ECO:0000256" key="2">
    <source>
        <dbReference type="SAM" id="MobiDB-lite"/>
    </source>
</evidence>
<feature type="domain" description="CCHC-type" evidence="3">
    <location>
        <begin position="372"/>
        <end position="387"/>
    </location>
</feature>
<keyword evidence="1" id="KW-0863">Zinc-finger</keyword>
<dbReference type="GO" id="GO:0008270">
    <property type="term" value="F:zinc ion binding"/>
    <property type="evidence" value="ECO:0007669"/>
    <property type="project" value="UniProtKB-KW"/>
</dbReference>
<feature type="domain" description="CCHC-type" evidence="3">
    <location>
        <begin position="250"/>
        <end position="265"/>
    </location>
</feature>
<dbReference type="InterPro" id="IPR001878">
    <property type="entry name" value="Znf_CCHC"/>
</dbReference>
<protein>
    <recommendedName>
        <fullName evidence="3">CCHC-type domain-containing protein</fullName>
    </recommendedName>
</protein>
<dbReference type="SUPFAM" id="SSF57756">
    <property type="entry name" value="Retrovirus zinc finger-like domains"/>
    <property type="match status" value="3"/>
</dbReference>
<keyword evidence="5" id="KW-1185">Reference proteome</keyword>
<feature type="region of interest" description="Disordered" evidence="2">
    <location>
        <begin position="129"/>
        <end position="215"/>
    </location>
</feature>
<feature type="region of interest" description="Disordered" evidence="2">
    <location>
        <begin position="489"/>
        <end position="544"/>
    </location>
</feature>
<feature type="compositionally biased region" description="Acidic residues" evidence="2">
    <location>
        <begin position="72"/>
        <end position="86"/>
    </location>
</feature>
<accession>A0A176VII6</accession>
<dbReference type="Pfam" id="PF14392">
    <property type="entry name" value="zf-CCHC_4"/>
    <property type="match status" value="2"/>
</dbReference>
<feature type="compositionally biased region" description="Acidic residues" evidence="2">
    <location>
        <begin position="42"/>
        <end position="53"/>
    </location>
</feature>
<feature type="compositionally biased region" description="Basic and acidic residues" evidence="2">
    <location>
        <begin position="204"/>
        <end position="215"/>
    </location>
</feature>